<dbReference type="EMBL" id="VSWC01000196">
    <property type="protein sequence ID" value="KAA1065721.1"/>
    <property type="molecule type" value="Genomic_DNA"/>
</dbReference>
<evidence type="ECO:0000256" key="1">
    <source>
        <dbReference type="SAM" id="MobiDB-lite"/>
    </source>
</evidence>
<sequence>MPQDSTYHRYGTLSSSTRTRNKYLSPQLPSHGSPLCQALHQFTRLLLGITKNSDPPPSSPNPAQLAQFHSGWRSNTFDDDKKLISEIATRIATTNSASPPHCGKKKSLNLSHRNCFLEHLKTIKFPHDCFNWHEACSSAWNEALTDLILKHWNHAYVNGSFLAYPLDPGAAGDPLTITALIHRWFDGRRDVLLQEQRNPGSAQKKSQMIQRSRWRKTLSEHRTETLKRMKVDEKFHRIFEDPLCNSDTEKQEDGTLVKVKLPWRSTVAASLAARIDRLTIQRKKEENKRSFGPSQLLETRRQNPAGIRNTSQPTSTQKVPRSRQKDFYDEQFLVGLGPAASEEMCVDLPVGLSDLWFALDCSMAM</sequence>
<feature type="compositionally biased region" description="Polar residues" evidence="1">
    <location>
        <begin position="308"/>
        <end position="319"/>
    </location>
</feature>
<comment type="caution">
    <text evidence="3">The sequence shown here is derived from an EMBL/GenBank/DDBJ whole genome shotgun (WGS) entry which is preliminary data.</text>
</comment>
<dbReference type="EMBL" id="VDEP01000518">
    <property type="protein sequence ID" value="KAA1063957.1"/>
    <property type="molecule type" value="Genomic_DNA"/>
</dbReference>
<feature type="region of interest" description="Disordered" evidence="1">
    <location>
        <begin position="1"/>
        <end position="27"/>
    </location>
</feature>
<feature type="region of interest" description="Disordered" evidence="1">
    <location>
        <begin position="284"/>
        <end position="323"/>
    </location>
</feature>
<evidence type="ECO:0000313" key="4">
    <source>
        <dbReference type="Proteomes" id="UP000324748"/>
    </source>
</evidence>
<feature type="region of interest" description="Disordered" evidence="1">
    <location>
        <begin position="195"/>
        <end position="214"/>
    </location>
</feature>
<protein>
    <submittedName>
        <fullName evidence="3">Uncharacterized protein</fullName>
    </submittedName>
</protein>
<feature type="compositionally biased region" description="Polar residues" evidence="1">
    <location>
        <begin position="195"/>
        <end position="210"/>
    </location>
</feature>
<keyword evidence="4" id="KW-1185">Reference proteome</keyword>
<evidence type="ECO:0000313" key="3">
    <source>
        <dbReference type="EMBL" id="KAA1065721.1"/>
    </source>
</evidence>
<name>A0A5B0LMY3_PUCGR</name>
<proteinExistence type="predicted"/>
<reference evidence="4 5" key="1">
    <citation type="submission" date="2019-05" db="EMBL/GenBank/DDBJ databases">
        <title>Emergence of the Ug99 lineage of the wheat stem rust pathogen through somatic hybridization.</title>
        <authorList>
            <person name="Li F."/>
            <person name="Upadhyaya N.M."/>
            <person name="Sperschneider J."/>
            <person name="Matny O."/>
            <person name="Nguyen-Phuc H."/>
            <person name="Mago R."/>
            <person name="Raley C."/>
            <person name="Miller M.E."/>
            <person name="Silverstein K.A.T."/>
            <person name="Henningsen E."/>
            <person name="Hirsch C.D."/>
            <person name="Visser B."/>
            <person name="Pretorius Z.A."/>
            <person name="Steffenson B.J."/>
            <person name="Schwessinger B."/>
            <person name="Dodds P.N."/>
            <person name="Figueroa M."/>
        </authorList>
    </citation>
    <scope>NUCLEOTIDE SEQUENCE [LARGE SCALE GENOMIC DNA]</scope>
    <source>
        <strain evidence="3">21-0</strain>
        <strain evidence="2 5">Ug99</strain>
    </source>
</reference>
<feature type="compositionally biased region" description="Polar residues" evidence="1">
    <location>
        <begin position="12"/>
        <end position="27"/>
    </location>
</feature>
<gene>
    <name evidence="3" type="ORF">PGT21_008392</name>
    <name evidence="2" type="ORF">PGTUg99_009918</name>
</gene>
<dbReference type="Proteomes" id="UP000324748">
    <property type="component" value="Unassembled WGS sequence"/>
</dbReference>
<dbReference type="Proteomes" id="UP000325313">
    <property type="component" value="Unassembled WGS sequence"/>
</dbReference>
<evidence type="ECO:0000313" key="2">
    <source>
        <dbReference type="EMBL" id="KAA1063957.1"/>
    </source>
</evidence>
<dbReference type="OrthoDB" id="2505424at2759"/>
<organism evidence="3 4">
    <name type="scientific">Puccinia graminis f. sp. tritici</name>
    <dbReference type="NCBI Taxonomy" id="56615"/>
    <lineage>
        <taxon>Eukaryota</taxon>
        <taxon>Fungi</taxon>
        <taxon>Dikarya</taxon>
        <taxon>Basidiomycota</taxon>
        <taxon>Pucciniomycotina</taxon>
        <taxon>Pucciniomycetes</taxon>
        <taxon>Pucciniales</taxon>
        <taxon>Pucciniaceae</taxon>
        <taxon>Puccinia</taxon>
    </lineage>
</organism>
<evidence type="ECO:0000313" key="5">
    <source>
        <dbReference type="Proteomes" id="UP000325313"/>
    </source>
</evidence>
<accession>A0A5B0LMY3</accession>
<dbReference type="AlphaFoldDB" id="A0A5B0LMY3"/>